<dbReference type="Pfam" id="PF00126">
    <property type="entry name" value="HTH_1"/>
    <property type="match status" value="1"/>
</dbReference>
<dbReference type="SUPFAM" id="SSF46785">
    <property type="entry name" value="Winged helix' DNA-binding domain"/>
    <property type="match status" value="1"/>
</dbReference>
<evidence type="ECO:0000313" key="6">
    <source>
        <dbReference type="EMBL" id="NDL64113.1"/>
    </source>
</evidence>
<evidence type="ECO:0000259" key="5">
    <source>
        <dbReference type="PROSITE" id="PS50931"/>
    </source>
</evidence>
<dbReference type="AlphaFoldDB" id="A0A845SGB6"/>
<gene>
    <name evidence="6" type="ORF">GRH90_15315</name>
</gene>
<reference evidence="6 7" key="1">
    <citation type="submission" date="2019-12" db="EMBL/GenBank/DDBJ databases">
        <authorList>
            <person name="Lee S.D."/>
        </authorList>
    </citation>
    <scope>NUCLEOTIDE SEQUENCE [LARGE SCALE GENOMIC DNA]</scope>
    <source>
        <strain evidence="6 7">SAP-6</strain>
    </source>
</reference>
<reference evidence="6 7" key="2">
    <citation type="submission" date="2020-02" db="EMBL/GenBank/DDBJ databases">
        <title>The new genus of Enterobacteriales.</title>
        <authorList>
            <person name="Kim I.S."/>
        </authorList>
    </citation>
    <scope>NUCLEOTIDE SEQUENCE [LARGE SCALE GENOMIC DNA]</scope>
    <source>
        <strain evidence="6 7">SAP-6</strain>
    </source>
</reference>
<keyword evidence="3" id="KW-0238">DNA-binding</keyword>
<dbReference type="RefSeq" id="WP_162366825.1">
    <property type="nucleotide sequence ID" value="NZ_WUBS01000010.1"/>
</dbReference>
<dbReference type="Gene3D" id="3.40.190.10">
    <property type="entry name" value="Periplasmic binding protein-like II"/>
    <property type="match status" value="2"/>
</dbReference>
<dbReference type="PANTHER" id="PTHR30346:SF28">
    <property type="entry name" value="HTH-TYPE TRANSCRIPTIONAL REGULATOR CYNR"/>
    <property type="match status" value="1"/>
</dbReference>
<dbReference type="InterPro" id="IPR036390">
    <property type="entry name" value="WH_DNA-bd_sf"/>
</dbReference>
<evidence type="ECO:0000256" key="2">
    <source>
        <dbReference type="ARBA" id="ARBA00023015"/>
    </source>
</evidence>
<dbReference type="InterPro" id="IPR000847">
    <property type="entry name" value="LysR_HTH_N"/>
</dbReference>
<dbReference type="EMBL" id="WUBS01000010">
    <property type="protein sequence ID" value="NDL64113.1"/>
    <property type="molecule type" value="Genomic_DNA"/>
</dbReference>
<name>A0A845SGB6_9GAMM</name>
<dbReference type="PROSITE" id="PS50931">
    <property type="entry name" value="HTH_LYSR"/>
    <property type="match status" value="1"/>
</dbReference>
<comment type="similarity">
    <text evidence="1">Belongs to the LysR transcriptional regulatory family.</text>
</comment>
<dbReference type="InterPro" id="IPR005119">
    <property type="entry name" value="LysR_subst-bd"/>
</dbReference>
<keyword evidence="4" id="KW-0804">Transcription</keyword>
<evidence type="ECO:0000313" key="7">
    <source>
        <dbReference type="Proteomes" id="UP000461443"/>
    </source>
</evidence>
<dbReference type="PRINTS" id="PR00039">
    <property type="entry name" value="HTHLYSR"/>
</dbReference>
<dbReference type="CDD" id="cd08414">
    <property type="entry name" value="PBP2_LTTR_aromatics_like"/>
    <property type="match status" value="1"/>
</dbReference>
<dbReference type="GO" id="GO:0003700">
    <property type="term" value="F:DNA-binding transcription factor activity"/>
    <property type="evidence" value="ECO:0007669"/>
    <property type="project" value="InterPro"/>
</dbReference>
<dbReference type="FunFam" id="1.10.10.10:FF:000001">
    <property type="entry name" value="LysR family transcriptional regulator"/>
    <property type="match status" value="1"/>
</dbReference>
<feature type="domain" description="HTH lysR-type" evidence="5">
    <location>
        <begin position="1"/>
        <end position="58"/>
    </location>
</feature>
<dbReference type="GO" id="GO:0032993">
    <property type="term" value="C:protein-DNA complex"/>
    <property type="evidence" value="ECO:0007669"/>
    <property type="project" value="TreeGrafter"/>
</dbReference>
<evidence type="ECO:0000256" key="1">
    <source>
        <dbReference type="ARBA" id="ARBA00009437"/>
    </source>
</evidence>
<dbReference type="GO" id="GO:0003677">
    <property type="term" value="F:DNA binding"/>
    <property type="evidence" value="ECO:0007669"/>
    <property type="project" value="UniProtKB-KW"/>
</dbReference>
<sequence>MDTRLLRAFVVLAETKNYREAAQRLFITQPALSKQIKTLEHELGVTLFVRGRHGALLTRPGELLLGRADELVRRAGAFRDYARGVSKGTTGNLSIGFGISAIKVVPELVARFRCSFPDVIVSLEDLSSEQQHARLLSGQLQLAFMRLPVEPPLAGRKFMAESLVLAVKKNACPAMARDGRANKRRLLAQPWVQLLPDKGPGLFQQIENYLGYNHIIPEVVQQTRDMQTLMALVAAGVGVAIVPESATHIAPKNIEMMPLEGPYASWDVGMIWNPALADPLRDVFIGMVNV</sequence>
<keyword evidence="7" id="KW-1185">Reference proteome</keyword>
<organism evidence="6 7">
    <name type="scientific">Acerihabitans arboris</name>
    <dbReference type="NCBI Taxonomy" id="2691583"/>
    <lineage>
        <taxon>Bacteria</taxon>
        <taxon>Pseudomonadati</taxon>
        <taxon>Pseudomonadota</taxon>
        <taxon>Gammaproteobacteria</taxon>
        <taxon>Enterobacterales</taxon>
        <taxon>Pectobacteriaceae</taxon>
        <taxon>Acerihabitans</taxon>
    </lineage>
</organism>
<dbReference type="InterPro" id="IPR036388">
    <property type="entry name" value="WH-like_DNA-bd_sf"/>
</dbReference>
<keyword evidence="2" id="KW-0805">Transcription regulation</keyword>
<protein>
    <submittedName>
        <fullName evidence="6">LysR family transcriptional regulator</fullName>
    </submittedName>
</protein>
<dbReference type="Gene3D" id="1.10.10.10">
    <property type="entry name" value="Winged helix-like DNA-binding domain superfamily/Winged helix DNA-binding domain"/>
    <property type="match status" value="1"/>
</dbReference>
<comment type="caution">
    <text evidence="6">The sequence shown here is derived from an EMBL/GenBank/DDBJ whole genome shotgun (WGS) entry which is preliminary data.</text>
</comment>
<accession>A0A845SGB6</accession>
<proteinExistence type="inferred from homology"/>
<evidence type="ECO:0000256" key="3">
    <source>
        <dbReference type="ARBA" id="ARBA00023125"/>
    </source>
</evidence>
<evidence type="ECO:0000256" key="4">
    <source>
        <dbReference type="ARBA" id="ARBA00023163"/>
    </source>
</evidence>
<dbReference type="PANTHER" id="PTHR30346">
    <property type="entry name" value="TRANSCRIPTIONAL DUAL REGULATOR HCAR-RELATED"/>
    <property type="match status" value="1"/>
</dbReference>
<dbReference type="SUPFAM" id="SSF53850">
    <property type="entry name" value="Periplasmic binding protein-like II"/>
    <property type="match status" value="1"/>
</dbReference>
<dbReference type="Pfam" id="PF03466">
    <property type="entry name" value="LysR_substrate"/>
    <property type="match status" value="1"/>
</dbReference>
<dbReference type="Proteomes" id="UP000461443">
    <property type="component" value="Unassembled WGS sequence"/>
</dbReference>